<reference evidence="1" key="1">
    <citation type="journal article" date="2018" name="Genome Biol. Evol.">
        <title>Genomics and development of Lentinus tigrinus, a white-rot wood-decaying mushroom with dimorphic fruiting bodies.</title>
        <authorList>
            <person name="Wu B."/>
            <person name="Xu Z."/>
            <person name="Knudson A."/>
            <person name="Carlson A."/>
            <person name="Chen N."/>
            <person name="Kovaka S."/>
            <person name="LaButti K."/>
            <person name="Lipzen A."/>
            <person name="Pennachio C."/>
            <person name="Riley R."/>
            <person name="Schakwitz W."/>
            <person name="Umezawa K."/>
            <person name="Ohm R.A."/>
            <person name="Grigoriev I.V."/>
            <person name="Nagy L.G."/>
            <person name="Gibbons J."/>
            <person name="Hibbett D."/>
        </authorList>
    </citation>
    <scope>NUCLEOTIDE SEQUENCE [LARGE SCALE GENOMIC DNA]</scope>
    <source>
        <strain evidence="1">ALCF2SS1-6</strain>
    </source>
</reference>
<protein>
    <submittedName>
        <fullName evidence="1">Uncharacterized protein</fullName>
    </submittedName>
</protein>
<proteinExistence type="predicted"/>
<sequence length="159" mass="17714">MTIRVPLGAGVQWAGRLREGKLRMSHVNIDVNAPSVAVDRLADHPIAKPMATDSRSSRVGTAGTSCGLRPRRLWGKTSHYYPSGPRRIILRLRRRMAIGEADEGGWHRWRTIARMPTRYTSFSLSFCGSMVETHGEGRVYVGAVGTDNVRMRGWAIAQQ</sequence>
<organism evidence="1 2">
    <name type="scientific">Lentinus tigrinus ALCF2SS1-6</name>
    <dbReference type="NCBI Taxonomy" id="1328759"/>
    <lineage>
        <taxon>Eukaryota</taxon>
        <taxon>Fungi</taxon>
        <taxon>Dikarya</taxon>
        <taxon>Basidiomycota</taxon>
        <taxon>Agaricomycotina</taxon>
        <taxon>Agaricomycetes</taxon>
        <taxon>Polyporales</taxon>
        <taxon>Polyporaceae</taxon>
        <taxon>Lentinus</taxon>
    </lineage>
</organism>
<dbReference type="EMBL" id="ML122285">
    <property type="protein sequence ID" value="RPD56839.1"/>
    <property type="molecule type" value="Genomic_DNA"/>
</dbReference>
<dbReference type="AlphaFoldDB" id="A0A5C2S1Z0"/>
<gene>
    <name evidence="1" type="ORF">L227DRAFT_245923</name>
</gene>
<evidence type="ECO:0000313" key="2">
    <source>
        <dbReference type="Proteomes" id="UP000313359"/>
    </source>
</evidence>
<name>A0A5C2S1Z0_9APHY</name>
<accession>A0A5C2S1Z0</accession>
<keyword evidence="2" id="KW-1185">Reference proteome</keyword>
<evidence type="ECO:0000313" key="1">
    <source>
        <dbReference type="EMBL" id="RPD56839.1"/>
    </source>
</evidence>
<dbReference type="Proteomes" id="UP000313359">
    <property type="component" value="Unassembled WGS sequence"/>
</dbReference>